<organism evidence="3">
    <name type="scientific">Chlorella variabilis</name>
    <name type="common">Green alga</name>
    <dbReference type="NCBI Taxonomy" id="554065"/>
    <lineage>
        <taxon>Eukaryota</taxon>
        <taxon>Viridiplantae</taxon>
        <taxon>Chlorophyta</taxon>
        <taxon>core chlorophytes</taxon>
        <taxon>Trebouxiophyceae</taxon>
        <taxon>Chlorellales</taxon>
        <taxon>Chlorellaceae</taxon>
        <taxon>Chlorella clade</taxon>
        <taxon>Chlorella</taxon>
    </lineage>
</organism>
<sequence length="354" mass="37692">MVPVEELPPPDAASRKQLLRQLTAQPPPVEQWENTNFLIAAARLGLRTACVGHLGQDIFGRYMQDVLQAERVRTVEPVAAQQLSPEQDHTLLCFVLVAPGGKHAFCRRGRGWGGGRYDFGPWPLLSFVRELPEGVSQVLRNTEALFINGFVFDELPAGAVLQAARVAQAAGAAVFFDPGPRSWTFSEGERKAALEAILSVADCVCMTEEEAEAVTGLAGAEQQARFVLGRPGARTQWCVIKRGAEGAILGCRTATQLYSQQALRVDVRDTVGCGDSFAAALVLGYTREHSIPAVMALANAVGAATAMGQGAGRNVARAEQVHALLASAVPGCADGRHLDALDVLHSSLSSLDSE</sequence>
<dbReference type="PANTHER" id="PTHR47826:SF1">
    <property type="entry name" value="OS03G0164700 PROTEIN"/>
    <property type="match status" value="1"/>
</dbReference>
<dbReference type="eggNOG" id="KOG2855">
    <property type="taxonomic scope" value="Eukaryota"/>
</dbReference>
<dbReference type="OrthoDB" id="415590at2759"/>
<reference evidence="2 3" key="1">
    <citation type="journal article" date="2010" name="Plant Cell">
        <title>The Chlorella variabilis NC64A genome reveals adaptation to photosymbiosis, coevolution with viruses, and cryptic sex.</title>
        <authorList>
            <person name="Blanc G."/>
            <person name="Duncan G."/>
            <person name="Agarkova I."/>
            <person name="Borodovsky M."/>
            <person name="Gurnon J."/>
            <person name="Kuo A."/>
            <person name="Lindquist E."/>
            <person name="Lucas S."/>
            <person name="Pangilinan J."/>
            <person name="Polle J."/>
            <person name="Salamov A."/>
            <person name="Terry A."/>
            <person name="Yamada T."/>
            <person name="Dunigan D.D."/>
            <person name="Grigoriev I.V."/>
            <person name="Claverie J.M."/>
            <person name="Van Etten J.L."/>
        </authorList>
    </citation>
    <scope>NUCLEOTIDE SEQUENCE [LARGE SCALE GENOMIC DNA]</scope>
    <source>
        <strain evidence="2 3">NC64A</strain>
    </source>
</reference>
<keyword evidence="3" id="KW-1185">Reference proteome</keyword>
<dbReference type="InterPro" id="IPR029056">
    <property type="entry name" value="Ribokinase-like"/>
</dbReference>
<dbReference type="RefSeq" id="XP_005844560.1">
    <property type="nucleotide sequence ID" value="XM_005844498.1"/>
</dbReference>
<dbReference type="Proteomes" id="UP000008141">
    <property type="component" value="Unassembled WGS sequence"/>
</dbReference>
<feature type="domain" description="Carbohydrate kinase PfkB" evidence="1">
    <location>
        <begin position="136"/>
        <end position="313"/>
    </location>
</feature>
<gene>
    <name evidence="2" type="ORF">CHLNCDRAFT_138775</name>
</gene>
<dbReference type="OMA" id="CPGLIMS"/>
<dbReference type="PANTHER" id="PTHR47826">
    <property type="entry name" value="OS03G0164700 PROTEIN"/>
    <property type="match status" value="1"/>
</dbReference>
<dbReference type="InterPro" id="IPR011611">
    <property type="entry name" value="PfkB_dom"/>
</dbReference>
<accession>E1ZNQ7</accession>
<dbReference type="EMBL" id="GL433856">
    <property type="protein sequence ID" value="EFN52458.1"/>
    <property type="molecule type" value="Genomic_DNA"/>
</dbReference>
<name>E1ZNQ7_CHLVA</name>
<evidence type="ECO:0000313" key="3">
    <source>
        <dbReference type="Proteomes" id="UP000008141"/>
    </source>
</evidence>
<protein>
    <recommendedName>
        <fullName evidence="1">Carbohydrate kinase PfkB domain-containing protein</fullName>
    </recommendedName>
</protein>
<dbReference type="GeneID" id="17351953"/>
<dbReference type="Gene3D" id="3.40.1190.20">
    <property type="match status" value="1"/>
</dbReference>
<proteinExistence type="predicted"/>
<dbReference type="KEGG" id="cvr:CHLNCDRAFT_138775"/>
<dbReference type="InParanoid" id="E1ZNQ7"/>
<dbReference type="STRING" id="554065.E1ZNQ7"/>
<evidence type="ECO:0000313" key="2">
    <source>
        <dbReference type="EMBL" id="EFN52458.1"/>
    </source>
</evidence>
<dbReference type="Pfam" id="PF00294">
    <property type="entry name" value="PfkB"/>
    <property type="match status" value="1"/>
</dbReference>
<evidence type="ECO:0000259" key="1">
    <source>
        <dbReference type="Pfam" id="PF00294"/>
    </source>
</evidence>
<dbReference type="SUPFAM" id="SSF53613">
    <property type="entry name" value="Ribokinase-like"/>
    <property type="match status" value="1"/>
</dbReference>
<dbReference type="AlphaFoldDB" id="E1ZNQ7"/>